<accession>A0AAV2I4P2</accession>
<feature type="domain" description="EF-hand" evidence="2">
    <location>
        <begin position="467"/>
        <end position="502"/>
    </location>
</feature>
<dbReference type="GO" id="GO:0005509">
    <property type="term" value="F:calcium ion binding"/>
    <property type="evidence" value="ECO:0007669"/>
    <property type="project" value="InterPro"/>
</dbReference>
<feature type="domain" description="EF-hand" evidence="2">
    <location>
        <begin position="282"/>
        <end position="317"/>
    </location>
</feature>
<feature type="domain" description="EF-hand" evidence="2">
    <location>
        <begin position="409"/>
        <end position="444"/>
    </location>
</feature>
<evidence type="ECO:0000259" key="2">
    <source>
        <dbReference type="PROSITE" id="PS50222"/>
    </source>
</evidence>
<gene>
    <name evidence="3" type="ORF">GSLYS_00015253001</name>
</gene>
<dbReference type="EMBL" id="CAXITT010000445">
    <property type="protein sequence ID" value="CAL1541647.1"/>
    <property type="molecule type" value="Genomic_DNA"/>
</dbReference>
<protein>
    <recommendedName>
        <fullName evidence="2">EF-hand domain-containing protein</fullName>
    </recommendedName>
</protein>
<dbReference type="SUPFAM" id="SSF47473">
    <property type="entry name" value="EF-hand"/>
    <property type="match status" value="3"/>
</dbReference>
<dbReference type="GO" id="GO:0045202">
    <property type="term" value="C:synapse"/>
    <property type="evidence" value="ECO:0007669"/>
    <property type="project" value="TreeGrafter"/>
</dbReference>
<dbReference type="SMART" id="SM00054">
    <property type="entry name" value="EFh"/>
    <property type="match status" value="4"/>
</dbReference>
<evidence type="ECO:0000313" key="4">
    <source>
        <dbReference type="Proteomes" id="UP001497497"/>
    </source>
</evidence>
<dbReference type="Gene3D" id="1.10.238.10">
    <property type="entry name" value="EF-hand"/>
    <property type="match status" value="3"/>
</dbReference>
<dbReference type="InterPro" id="IPR011992">
    <property type="entry name" value="EF-hand-dom_pair"/>
</dbReference>
<evidence type="ECO:0000313" key="3">
    <source>
        <dbReference type="EMBL" id="CAL1541647.1"/>
    </source>
</evidence>
<name>A0AAV2I4P2_LYMST</name>
<dbReference type="GO" id="GO:0043005">
    <property type="term" value="C:neuron projection"/>
    <property type="evidence" value="ECO:0007669"/>
    <property type="project" value="TreeGrafter"/>
</dbReference>
<dbReference type="GO" id="GO:0005634">
    <property type="term" value="C:nucleus"/>
    <property type="evidence" value="ECO:0007669"/>
    <property type="project" value="TreeGrafter"/>
</dbReference>
<dbReference type="Pfam" id="PF13202">
    <property type="entry name" value="EF-hand_5"/>
    <property type="match status" value="2"/>
</dbReference>
<dbReference type="GO" id="GO:0051480">
    <property type="term" value="P:regulation of cytosolic calcium ion concentration"/>
    <property type="evidence" value="ECO:0007669"/>
    <property type="project" value="TreeGrafter"/>
</dbReference>
<dbReference type="PANTHER" id="PTHR19972:SF10">
    <property type="entry name" value="CALBINDIN-32"/>
    <property type="match status" value="1"/>
</dbReference>
<organism evidence="3 4">
    <name type="scientific">Lymnaea stagnalis</name>
    <name type="common">Great pond snail</name>
    <name type="synonym">Helix stagnalis</name>
    <dbReference type="NCBI Taxonomy" id="6523"/>
    <lineage>
        <taxon>Eukaryota</taxon>
        <taxon>Metazoa</taxon>
        <taxon>Spiralia</taxon>
        <taxon>Lophotrochozoa</taxon>
        <taxon>Mollusca</taxon>
        <taxon>Gastropoda</taxon>
        <taxon>Heterobranchia</taxon>
        <taxon>Euthyneura</taxon>
        <taxon>Panpulmonata</taxon>
        <taxon>Hygrophila</taxon>
        <taxon>Lymnaeoidea</taxon>
        <taxon>Lymnaeidae</taxon>
        <taxon>Lymnaea</taxon>
    </lineage>
</organism>
<feature type="domain" description="EF-hand" evidence="2">
    <location>
        <begin position="320"/>
        <end position="355"/>
    </location>
</feature>
<reference evidence="3 4" key="1">
    <citation type="submission" date="2024-04" db="EMBL/GenBank/DDBJ databases">
        <authorList>
            <consortium name="Genoscope - CEA"/>
            <person name="William W."/>
        </authorList>
    </citation>
    <scope>NUCLEOTIDE SEQUENCE [LARGE SCALE GENOMIC DNA]</scope>
</reference>
<dbReference type="Proteomes" id="UP001497497">
    <property type="component" value="Unassembled WGS sequence"/>
</dbReference>
<keyword evidence="1" id="KW-0106">Calcium</keyword>
<dbReference type="AlphaFoldDB" id="A0AAV2I4P2"/>
<sequence>MILHTKQQTLEGTLAVTTFDVRVAVTTFDIQVAMTTFDIQVAVTTFEVNVTVTTFDIHVAMTTFNIHVAVTTFDDHVAVTIIDIQVAVTTFDIQVAVTTFDIYVDATTFDVQVYSCDHIRCSCSSDHIRHSGRCNHIRRSGSCDHIRHSGSCDHIDIHVALTTFDIQVAVTTFDIHVAVTTFDIHVAMTTLDVHLAVNTFNIQVAVTPFDIQLAVTIFDIQVTVTTFDVHVAEATFSAFCRTMKILFGLLLALSAVVLGQLDIDATIDGVFDALDYNFDGQLLRPEIDSFFRTYDANDDTFISRAEYTTAVDENFAHDQDLSSLYRNLFNVLDTDKDGRISHHDLDVIFARADANRNNIVLRSEFRNTMAYLFALLLSLPALTLCQPGDLNAVAVASFNKLDIDGDGNVERPELDTFFKAEDTNNDGRVSRHEYTVAVEAQYGHDPQLIHALHNLFDSLDFNNDNHLDKPDYDRLFTTADTSGNSLVNENEFVKFFKDSVQQNVVG</sequence>
<dbReference type="InterPro" id="IPR051001">
    <property type="entry name" value="Calbindin_Ca-bind"/>
</dbReference>
<dbReference type="PANTHER" id="PTHR19972">
    <property type="entry name" value="CALBINDIN"/>
    <property type="match status" value="1"/>
</dbReference>
<comment type="caution">
    <text evidence="3">The sequence shown here is derived from an EMBL/GenBank/DDBJ whole genome shotgun (WGS) entry which is preliminary data.</text>
</comment>
<dbReference type="InterPro" id="IPR018247">
    <property type="entry name" value="EF_Hand_1_Ca_BS"/>
</dbReference>
<dbReference type="GO" id="GO:0005829">
    <property type="term" value="C:cytosol"/>
    <property type="evidence" value="ECO:0007669"/>
    <property type="project" value="TreeGrafter"/>
</dbReference>
<keyword evidence="4" id="KW-1185">Reference proteome</keyword>
<evidence type="ECO:0000256" key="1">
    <source>
        <dbReference type="ARBA" id="ARBA00022837"/>
    </source>
</evidence>
<dbReference type="InterPro" id="IPR002048">
    <property type="entry name" value="EF_hand_dom"/>
</dbReference>
<dbReference type="PROSITE" id="PS00018">
    <property type="entry name" value="EF_HAND_1"/>
    <property type="match status" value="2"/>
</dbReference>
<proteinExistence type="predicted"/>
<dbReference type="PROSITE" id="PS50222">
    <property type="entry name" value="EF_HAND_2"/>
    <property type="match status" value="4"/>
</dbReference>